<evidence type="ECO:0000256" key="3">
    <source>
        <dbReference type="ARBA" id="ARBA00008637"/>
    </source>
</evidence>
<dbReference type="InterPro" id="IPR003598">
    <property type="entry name" value="Ig_sub2"/>
</dbReference>
<keyword evidence="5" id="KW-1003">Cell membrane</keyword>
<dbReference type="SMART" id="SM00408">
    <property type="entry name" value="IGc2"/>
    <property type="match status" value="2"/>
</dbReference>
<keyword evidence="10 13" id="KW-0472">Membrane</keyword>
<dbReference type="PANTHER" id="PTHR44598">
    <property type="entry name" value="JUNCTIONAL ADHESION MOLECULE C"/>
    <property type="match status" value="1"/>
</dbReference>
<dbReference type="InterPro" id="IPR013783">
    <property type="entry name" value="Ig-like_fold"/>
</dbReference>
<keyword evidence="11" id="KW-1015">Disulfide bond</keyword>
<dbReference type="Proteomes" id="UP000264820">
    <property type="component" value="Unplaced"/>
</dbReference>
<dbReference type="PANTHER" id="PTHR44598:SF1">
    <property type="entry name" value="JUNCTIONAL ADHESION MOLECULE 3A"/>
    <property type="match status" value="1"/>
</dbReference>
<feature type="domain" description="Ig-like" evidence="14">
    <location>
        <begin position="6"/>
        <end position="111"/>
    </location>
</feature>
<evidence type="ECO:0000256" key="8">
    <source>
        <dbReference type="ARBA" id="ARBA00022949"/>
    </source>
</evidence>
<dbReference type="GO" id="GO:0046982">
    <property type="term" value="F:protein heterodimerization activity"/>
    <property type="evidence" value="ECO:0007669"/>
    <property type="project" value="InterPro"/>
</dbReference>
<dbReference type="GO" id="GO:0042803">
    <property type="term" value="F:protein homodimerization activity"/>
    <property type="evidence" value="ECO:0007669"/>
    <property type="project" value="InterPro"/>
</dbReference>
<reference evidence="15" key="1">
    <citation type="submission" date="2025-08" db="UniProtKB">
        <authorList>
            <consortium name="Ensembl"/>
        </authorList>
    </citation>
    <scope>IDENTIFICATION</scope>
</reference>
<evidence type="ECO:0000256" key="4">
    <source>
        <dbReference type="ARBA" id="ARBA00022427"/>
    </source>
</evidence>
<keyword evidence="16" id="KW-1185">Reference proteome</keyword>
<evidence type="ECO:0000313" key="16">
    <source>
        <dbReference type="Proteomes" id="UP000264820"/>
    </source>
</evidence>
<dbReference type="OMA" id="NDAGHAH"/>
<dbReference type="GO" id="GO:0016477">
    <property type="term" value="P:cell migration"/>
    <property type="evidence" value="ECO:0007669"/>
    <property type="project" value="TreeGrafter"/>
</dbReference>
<proteinExistence type="inferred from homology"/>
<evidence type="ECO:0000256" key="9">
    <source>
        <dbReference type="ARBA" id="ARBA00022989"/>
    </source>
</evidence>
<keyword evidence="6 13" id="KW-0812">Transmembrane</keyword>
<evidence type="ECO:0000256" key="12">
    <source>
        <dbReference type="ARBA" id="ARBA00023319"/>
    </source>
</evidence>
<evidence type="ECO:0000256" key="1">
    <source>
        <dbReference type="ARBA" id="ARBA00004251"/>
    </source>
</evidence>
<accession>A0A3Q2XB97</accession>
<dbReference type="GO" id="GO:0044291">
    <property type="term" value="C:cell-cell contact zone"/>
    <property type="evidence" value="ECO:0007669"/>
    <property type="project" value="TreeGrafter"/>
</dbReference>
<keyword evidence="7" id="KW-0732">Signal</keyword>
<dbReference type="Pfam" id="PF13927">
    <property type="entry name" value="Ig_3"/>
    <property type="match status" value="1"/>
</dbReference>
<dbReference type="InterPro" id="IPR036179">
    <property type="entry name" value="Ig-like_dom_sf"/>
</dbReference>
<dbReference type="SUPFAM" id="SSF48726">
    <property type="entry name" value="Immunoglobulin"/>
    <property type="match status" value="2"/>
</dbReference>
<organism evidence="15 16">
    <name type="scientific">Hippocampus comes</name>
    <name type="common">Tiger tail seahorse</name>
    <dbReference type="NCBI Taxonomy" id="109280"/>
    <lineage>
        <taxon>Eukaryota</taxon>
        <taxon>Metazoa</taxon>
        <taxon>Chordata</taxon>
        <taxon>Craniata</taxon>
        <taxon>Vertebrata</taxon>
        <taxon>Euteleostomi</taxon>
        <taxon>Actinopterygii</taxon>
        <taxon>Neopterygii</taxon>
        <taxon>Teleostei</taxon>
        <taxon>Neoteleostei</taxon>
        <taxon>Acanthomorphata</taxon>
        <taxon>Syngnathiaria</taxon>
        <taxon>Syngnathiformes</taxon>
        <taxon>Syngnathoidei</taxon>
        <taxon>Syngnathidae</taxon>
        <taxon>Hippocampus</taxon>
    </lineage>
</organism>
<comment type="subcellular location">
    <subcellularLocation>
        <location evidence="2">Cell junction</location>
        <location evidence="2">Tight junction</location>
    </subcellularLocation>
    <subcellularLocation>
        <location evidence="1">Cell membrane</location>
        <topology evidence="1">Single-pass type I membrane protein</topology>
    </subcellularLocation>
</comment>
<keyword evidence="12" id="KW-0393">Immunoglobulin domain</keyword>
<dbReference type="PROSITE" id="PS50835">
    <property type="entry name" value="IG_LIKE"/>
    <property type="match status" value="2"/>
</dbReference>
<evidence type="ECO:0000256" key="5">
    <source>
        <dbReference type="ARBA" id="ARBA00022475"/>
    </source>
</evidence>
<evidence type="ECO:0000256" key="6">
    <source>
        <dbReference type="ARBA" id="ARBA00022692"/>
    </source>
</evidence>
<dbReference type="InterPro" id="IPR003599">
    <property type="entry name" value="Ig_sub"/>
</dbReference>
<evidence type="ECO:0000256" key="11">
    <source>
        <dbReference type="ARBA" id="ARBA00023157"/>
    </source>
</evidence>
<dbReference type="SMART" id="SM00409">
    <property type="entry name" value="IG"/>
    <property type="match status" value="2"/>
</dbReference>
<dbReference type="GO" id="GO:0005886">
    <property type="term" value="C:plasma membrane"/>
    <property type="evidence" value="ECO:0007669"/>
    <property type="project" value="UniProtKB-SubCell"/>
</dbReference>
<evidence type="ECO:0000256" key="10">
    <source>
        <dbReference type="ARBA" id="ARBA00023136"/>
    </source>
</evidence>
<evidence type="ECO:0000313" key="15">
    <source>
        <dbReference type="Ensembl" id="ENSHCOP00000001238.1"/>
    </source>
</evidence>
<dbReference type="FunFam" id="2.60.40.10:FF:000342">
    <property type="entry name" value="Junctional adhesion molecule A"/>
    <property type="match status" value="1"/>
</dbReference>
<dbReference type="STRING" id="109280.ENSHCOP00000001238"/>
<keyword evidence="9 13" id="KW-1133">Transmembrane helix</keyword>
<sequence>STGHIPSMFAVILRTKARIVRINEFEPVELTCIIHFASTYNLRIEWKKIRNGIPSYVYYRRKIVGDLENRAQLREPASMLIFNATRTDTAEYRCEVAYNDGSGEFDEIKINLEVRVKPVEPQCSVPKAVTVGMAAELQCLENEGFPAPVYRWFRNNEELPQDPKNSPKFINATYTMNTSTGSLKFHRVRKEDAGEYHCQAKNDAGHAHCPANLMEVHDVDILAIILKSVGGVIAALFVISSIWCFASRVYASKKARNENE</sequence>
<name>A0A3Q2XB97_HIPCM</name>
<feature type="transmembrane region" description="Helical" evidence="13">
    <location>
        <begin position="221"/>
        <end position="246"/>
    </location>
</feature>
<protein>
    <submittedName>
        <fullName evidence="15">Junctional adhesion molecule 3</fullName>
    </submittedName>
</protein>
<dbReference type="GO" id="GO:0098636">
    <property type="term" value="C:protein complex involved in cell adhesion"/>
    <property type="evidence" value="ECO:0007669"/>
    <property type="project" value="TreeGrafter"/>
</dbReference>
<evidence type="ECO:0000256" key="2">
    <source>
        <dbReference type="ARBA" id="ARBA00004435"/>
    </source>
</evidence>
<keyword evidence="8" id="KW-0965">Cell junction</keyword>
<dbReference type="InterPro" id="IPR042974">
    <property type="entry name" value="JAM-C"/>
</dbReference>
<comment type="similarity">
    <text evidence="3">Belongs to the immunoglobulin superfamily.</text>
</comment>
<dbReference type="GeneTree" id="ENSGT00940000156937"/>
<keyword evidence="4" id="KW-0796">Tight junction</keyword>
<dbReference type="Gene3D" id="2.60.40.10">
    <property type="entry name" value="Immunoglobulins"/>
    <property type="match status" value="2"/>
</dbReference>
<dbReference type="GO" id="GO:0005178">
    <property type="term" value="F:integrin binding"/>
    <property type="evidence" value="ECO:0007669"/>
    <property type="project" value="TreeGrafter"/>
</dbReference>
<evidence type="ECO:0000256" key="7">
    <source>
        <dbReference type="ARBA" id="ARBA00022729"/>
    </source>
</evidence>
<dbReference type="InterPro" id="IPR007110">
    <property type="entry name" value="Ig-like_dom"/>
</dbReference>
<evidence type="ECO:0000256" key="13">
    <source>
        <dbReference type="SAM" id="Phobius"/>
    </source>
</evidence>
<evidence type="ECO:0000259" key="14">
    <source>
        <dbReference type="PROSITE" id="PS50835"/>
    </source>
</evidence>
<dbReference type="AlphaFoldDB" id="A0A3Q2XB97"/>
<feature type="domain" description="Ig-like" evidence="14">
    <location>
        <begin position="121"/>
        <end position="214"/>
    </location>
</feature>
<reference evidence="15" key="2">
    <citation type="submission" date="2025-09" db="UniProtKB">
        <authorList>
            <consortium name="Ensembl"/>
        </authorList>
    </citation>
    <scope>IDENTIFICATION</scope>
</reference>
<dbReference type="GO" id="GO:0005923">
    <property type="term" value="C:bicellular tight junction"/>
    <property type="evidence" value="ECO:0007669"/>
    <property type="project" value="UniProtKB-SubCell"/>
</dbReference>
<dbReference type="Ensembl" id="ENSHCOT00000012443.1">
    <property type="protein sequence ID" value="ENSHCOP00000001238.1"/>
    <property type="gene ID" value="ENSHCOG00000002180.1"/>
</dbReference>
<dbReference type="GO" id="GO:0098632">
    <property type="term" value="F:cell-cell adhesion mediator activity"/>
    <property type="evidence" value="ECO:0007669"/>
    <property type="project" value="TreeGrafter"/>
</dbReference>